<feature type="domain" description="PAS" evidence="3">
    <location>
        <begin position="607"/>
        <end position="681"/>
    </location>
</feature>
<dbReference type="SMART" id="SM00387">
    <property type="entry name" value="HATPase_c"/>
    <property type="match status" value="1"/>
</dbReference>
<dbReference type="Gene3D" id="3.30.565.10">
    <property type="entry name" value="Histidine kinase-like ATPase, C-terminal domain"/>
    <property type="match status" value="1"/>
</dbReference>
<dbReference type="PROSITE" id="PS50113">
    <property type="entry name" value="PAC"/>
    <property type="match status" value="3"/>
</dbReference>
<dbReference type="Pfam" id="PF13188">
    <property type="entry name" value="PAS_8"/>
    <property type="match status" value="1"/>
</dbReference>
<evidence type="ECO:0000259" key="3">
    <source>
        <dbReference type="PROSITE" id="PS50112"/>
    </source>
</evidence>
<dbReference type="InterPro" id="IPR011495">
    <property type="entry name" value="Sig_transdc_His_kin_sub2_dim/P"/>
</dbReference>
<dbReference type="SUPFAM" id="SSF55781">
    <property type="entry name" value="GAF domain-like"/>
    <property type="match status" value="1"/>
</dbReference>
<dbReference type="EMBL" id="AP026867">
    <property type="protein sequence ID" value="BDS10082.1"/>
    <property type="molecule type" value="Genomic_DNA"/>
</dbReference>
<feature type="domain" description="PAC" evidence="4">
    <location>
        <begin position="421"/>
        <end position="473"/>
    </location>
</feature>
<dbReference type="Pfam" id="PF07568">
    <property type="entry name" value="HisKA_2"/>
    <property type="match status" value="1"/>
</dbReference>
<dbReference type="InterPro" id="IPR029016">
    <property type="entry name" value="GAF-like_dom_sf"/>
</dbReference>
<reference evidence="5" key="1">
    <citation type="submission" date="2022-09" db="EMBL/GenBank/DDBJ databases">
        <title>Aureispira anguillicida sp. nov., isolated from Leptocephalus of Japanese eel Anguilla japonica.</title>
        <authorList>
            <person name="Yuasa K."/>
            <person name="Mekata T."/>
            <person name="Ikunari K."/>
        </authorList>
    </citation>
    <scope>NUCLEOTIDE SEQUENCE</scope>
    <source>
        <strain evidence="5">EL160426</strain>
    </source>
</reference>
<feature type="domain" description="PAS" evidence="3">
    <location>
        <begin position="474"/>
        <end position="558"/>
    </location>
</feature>
<feature type="domain" description="Histidine kinase" evidence="2">
    <location>
        <begin position="747"/>
        <end position="946"/>
    </location>
</feature>
<evidence type="ECO:0000259" key="4">
    <source>
        <dbReference type="PROSITE" id="PS50113"/>
    </source>
</evidence>
<dbReference type="InterPro" id="IPR036890">
    <property type="entry name" value="HATPase_C_sf"/>
</dbReference>
<evidence type="ECO:0000313" key="5">
    <source>
        <dbReference type="EMBL" id="BDS10082.1"/>
    </source>
</evidence>
<feature type="domain" description="PAC" evidence="4">
    <location>
        <begin position="686"/>
        <end position="737"/>
    </location>
</feature>
<dbReference type="SMART" id="SM00091">
    <property type="entry name" value="PAS"/>
    <property type="match status" value="3"/>
</dbReference>
<feature type="domain" description="PAC" evidence="4">
    <location>
        <begin position="555"/>
        <end position="606"/>
    </location>
</feature>
<keyword evidence="1" id="KW-0175">Coiled coil</keyword>
<evidence type="ECO:0000256" key="1">
    <source>
        <dbReference type="SAM" id="Coils"/>
    </source>
</evidence>
<accession>A0A915YBK9</accession>
<dbReference type="SUPFAM" id="SSF55874">
    <property type="entry name" value="ATPase domain of HSP90 chaperone/DNA topoisomerase II/histidine kinase"/>
    <property type="match status" value="1"/>
</dbReference>
<name>A0A915YBK9_9BACT</name>
<dbReference type="Proteomes" id="UP001060919">
    <property type="component" value="Chromosome"/>
</dbReference>
<dbReference type="Gene3D" id="2.10.70.100">
    <property type="match status" value="2"/>
</dbReference>
<dbReference type="CDD" id="cd00130">
    <property type="entry name" value="PAS"/>
    <property type="match status" value="2"/>
</dbReference>
<feature type="coiled-coil region" evidence="1">
    <location>
        <begin position="319"/>
        <end position="346"/>
    </location>
</feature>
<dbReference type="InterPro" id="IPR001610">
    <property type="entry name" value="PAC"/>
</dbReference>
<dbReference type="RefSeq" id="WP_264791419.1">
    <property type="nucleotide sequence ID" value="NZ_AP026867.1"/>
</dbReference>
<dbReference type="Pfam" id="PF13185">
    <property type="entry name" value="GAF_2"/>
    <property type="match status" value="1"/>
</dbReference>
<dbReference type="PANTHER" id="PTHR43065">
    <property type="entry name" value="SENSOR HISTIDINE KINASE"/>
    <property type="match status" value="1"/>
</dbReference>
<dbReference type="SMART" id="SM00086">
    <property type="entry name" value="PAC"/>
    <property type="match status" value="3"/>
</dbReference>
<proteinExistence type="predicted"/>
<dbReference type="InterPro" id="IPR003594">
    <property type="entry name" value="HATPase_dom"/>
</dbReference>
<organism evidence="5 6">
    <name type="scientific">Aureispira anguillae</name>
    <dbReference type="NCBI Taxonomy" id="2864201"/>
    <lineage>
        <taxon>Bacteria</taxon>
        <taxon>Pseudomonadati</taxon>
        <taxon>Bacteroidota</taxon>
        <taxon>Saprospiria</taxon>
        <taxon>Saprospirales</taxon>
        <taxon>Saprospiraceae</taxon>
        <taxon>Aureispira</taxon>
    </lineage>
</organism>
<keyword evidence="6" id="KW-1185">Reference proteome</keyword>
<dbReference type="PROSITE" id="PS50109">
    <property type="entry name" value="HIS_KIN"/>
    <property type="match status" value="1"/>
</dbReference>
<dbReference type="Pfam" id="PF02518">
    <property type="entry name" value="HATPase_c"/>
    <property type="match status" value="1"/>
</dbReference>
<sequence length="946" mass="109006">MKEDFLNQNYKDKDTDGAFKRVFDLSPDAMLKIRTADFRLIAANQQACHLYGYTNSEFGASEINDLGLDEMVLQKIIEVSSDYAIGQIIELEGVSKQKNGTLFPVQIRYCKTDEKYALAVIRRLSTSQEIKTVNANFSKVLALKEQQNKKLQLNRDILRLVTQHQPLPDVLDAMAQRLEDLVEGMKVAILLLEGAQLFVGAAPTLPKKFLDALDGIHVGPYSVPCAHAVYFKKQIIIENIETDPTCMNCRDFCLMHDVRACWSTPIISSEGLVLGTFAMCWAEPQKTTTETLDLITMAINLAEIAIEQSYYQESLTAINEEYILQNKELELAKLQLEEDKKIVLDREHKLKEGQRLSKVGSWEFNFKTRELIWSEEQYRIYELTGIASVELYDAYQARIHPEDREIKKTAYRNSINGSKRFNYEHRIVTGDGQTKYILGVGKLETNDSGEPLFLKGTDQDVTELKLAQQAAWENEFKLNELMSNINEIVFIVDLRDSTQYDNPITYINGDTVEIFGYTHQELKDIVNLWVDRIHPEDLQSVIEKSEILHQYKRQVTREYRFKHKKGHYLWIEDNISIGGNDDKYSKLYGSARDITKRKKSEAALLESKERLQLATQAAKLGSYDWRVKENYIHWDDRMYEIFGLDRKPEIKDKRSYVMSVMHPDDRERINKAFAKNLVSSDVLINFKNEYRIVLNEKNRYIESYVIFFRDRKGRVDRVIGTCLDVTERKEAEALLISNEEKDVLLKEIHHRVKNNLQVITSLLSLQSSYLASNEQRKLFTDSQYRINSMAMVHEMLYQSDNLSKVDYQDYLSELSQFLIRSVKGSSNNIHLILDVPKMSLGIDTAIPLGLLINEVLTNSLKYGVQGNDKGTISIKIRRKINDKSEKPSFVLEIGDDGAGYPDTINFRNSNSLGLKLIHNLTRQLEGTLEKDNTRKGTNYIICFNEI</sequence>
<dbReference type="Gene3D" id="3.30.450.40">
    <property type="match status" value="1"/>
</dbReference>
<dbReference type="SUPFAM" id="SSF55785">
    <property type="entry name" value="PYP-like sensor domain (PAS domain)"/>
    <property type="match status" value="4"/>
</dbReference>
<dbReference type="InterPro" id="IPR003018">
    <property type="entry name" value="GAF"/>
</dbReference>
<dbReference type="PANTHER" id="PTHR43065:SF23">
    <property type="entry name" value="SENSOR HISTIDINE KINASE PDTAS"/>
    <property type="match status" value="1"/>
</dbReference>
<protein>
    <submittedName>
        <fullName evidence="5">PAS domain-containing protein</fullName>
    </submittedName>
</protein>
<evidence type="ECO:0000259" key="2">
    <source>
        <dbReference type="PROSITE" id="PS50109"/>
    </source>
</evidence>
<dbReference type="AlphaFoldDB" id="A0A915YBK9"/>
<dbReference type="Gene3D" id="3.30.450.20">
    <property type="entry name" value="PAS domain"/>
    <property type="match status" value="4"/>
</dbReference>
<dbReference type="NCBIfam" id="TIGR00229">
    <property type="entry name" value="sensory_box"/>
    <property type="match status" value="1"/>
</dbReference>
<dbReference type="InterPro" id="IPR035965">
    <property type="entry name" value="PAS-like_dom_sf"/>
</dbReference>
<evidence type="ECO:0000313" key="6">
    <source>
        <dbReference type="Proteomes" id="UP001060919"/>
    </source>
</evidence>
<dbReference type="Pfam" id="PF08447">
    <property type="entry name" value="PAS_3"/>
    <property type="match status" value="3"/>
</dbReference>
<gene>
    <name evidence="5" type="ORF">AsAng_0007880</name>
</gene>
<dbReference type="KEGG" id="aup:AsAng_0007880"/>
<dbReference type="PROSITE" id="PS50112">
    <property type="entry name" value="PAS"/>
    <property type="match status" value="2"/>
</dbReference>
<dbReference type="InterPro" id="IPR000700">
    <property type="entry name" value="PAS-assoc_C"/>
</dbReference>
<dbReference type="InterPro" id="IPR000014">
    <property type="entry name" value="PAS"/>
</dbReference>
<dbReference type="InterPro" id="IPR013655">
    <property type="entry name" value="PAS_fold_3"/>
</dbReference>
<dbReference type="InterPro" id="IPR005467">
    <property type="entry name" value="His_kinase_dom"/>
</dbReference>